<dbReference type="PANTHER" id="PTHR10340:SF29">
    <property type="entry name" value="SPHINGOMYELIN PHOSPHODIESTERASE"/>
    <property type="match status" value="1"/>
</dbReference>
<dbReference type="PANTHER" id="PTHR10340">
    <property type="entry name" value="SPHINGOMYELIN PHOSPHODIESTERASE"/>
    <property type="match status" value="1"/>
</dbReference>
<evidence type="ECO:0000256" key="4">
    <source>
        <dbReference type="ARBA" id="ARBA00022525"/>
    </source>
</evidence>
<evidence type="ECO:0000256" key="5">
    <source>
        <dbReference type="ARBA" id="ARBA00022723"/>
    </source>
</evidence>
<dbReference type="GO" id="GO:0061750">
    <property type="term" value="F:acid sphingomyelin phosphodiesterase activity"/>
    <property type="evidence" value="ECO:0007669"/>
    <property type="project" value="TreeGrafter"/>
</dbReference>
<dbReference type="InterPro" id="IPR045473">
    <property type="entry name" value="ASM_C"/>
</dbReference>
<name>A0A7R9HNH1_9NEOP</name>
<keyword evidence="5" id="KW-0479">Metal-binding</keyword>
<gene>
    <name evidence="15" type="ORF">TMSB3V08_LOCUS5461</name>
</gene>
<dbReference type="SUPFAM" id="SSF47862">
    <property type="entry name" value="Saposin"/>
    <property type="match status" value="1"/>
</dbReference>
<keyword evidence="6 12" id="KW-0732">Signal</keyword>
<evidence type="ECO:0000256" key="7">
    <source>
        <dbReference type="ARBA" id="ARBA00022801"/>
    </source>
</evidence>
<feature type="signal peptide" evidence="12">
    <location>
        <begin position="1"/>
        <end position="18"/>
    </location>
</feature>
<keyword evidence="8" id="KW-0862">Zinc</keyword>
<dbReference type="CDD" id="cd00842">
    <property type="entry name" value="MPP_ASMase"/>
    <property type="match status" value="2"/>
</dbReference>
<dbReference type="SUPFAM" id="SSF56300">
    <property type="entry name" value="Metallo-dependent phosphatases"/>
    <property type="match status" value="2"/>
</dbReference>
<keyword evidence="11" id="KW-0326">Glycosidase</keyword>
<sequence length="1243" mass="140620">MLYQLVLTSALLLIGSNAFPLYEKIHPTEIGTSISPSSAVELNTTSALANYATEAGCRRMGLHLLRVGKVQNPKSRGLAAQEPRLHRSLNSLPYRVQPISGLPPLASSRHGLTAEPCVPLITKLVKQRAETPRLHQPKGRDSSKTESRGRVFFYLQPQYLKVGCSICSALVAGVLGAYKEAKDPQPARDMETIVYLADRVDSANITQRICGLIFNSGDCLFQDDWTVDVELGSKPRAVTPNAIPNNNHTVTIVQLTDLHHDPKYTSGGNAVCGEPTCCRSTQGAPADVSKAAGYWGDYRDCDVPLKTIKDIFRHIKQKHKKIDYVYFTGDIVHHGIWETSQKSNAKIITHIVRELNKTFGNIPVIYALGNHETWPIDAYAPLDVDNANISSKWLFELVADIWPDYLTQEARETILNGGFYTVKLRDGFRVIVLNNNVCYNLNIWLVYQSKDPYGQLKWLAETLLQAEKDGEKVHILQHIPTGSKDCVEVWSREYHKIVDRFENTITAQFNGHTHKDQFQIFYSLDNVTRANNVAFNGGSGTTYSDVNTNYKVYTVDPSTWYALDSESWVFNLTEANLRPDHSPDWFKLYSFRQEYGVKNLLPAQLDLLAHRMAANHTLIQQYQRWFISCDCDVITLRSLLSTANLCGYLKLGPVNSLTRSDDEVVVFDRPCALRRNYHNNGAFNLTDSISQEVNQPLTNGGTSESPPIDKCTLCMNTVKEVYAVYEANKSRSDLKDAVLALCNFYKKYNRVVCAGSVNVHLDMIIFFAEHANNDTITRRFCSLYLPSDSCEFEDEWVVDVDLGNKPDVITPSVPGILNESAVIVHVSDLHCDPTYTPGNNAVCDAPTCCKEDQGRPTDPSDGAGYWGDYRNCDSPLQLVNNTLQHIKQHHQKIDYVYFTGDFVYHGMWESTKEQHTEIITNIVRAFNETFQDIPVFFVLGNHEPIQANAYAPLDVNNNVSTKWLFELVSELWSPYITEDAKQTILQGGFYTVKPRDGFRVIVLNNIVWLAYDSRDPYNQLKWLAETLLLSEREGDKVHILYHVPSGMKNQWGSCLKIWGREFHKIVDRFENIVAAHFTGHTHYDEFHVFYSTENATRANGVSFNGGSGTPFIDVNPNYKTYTVDPASWNIVDSDMWIFNLTDANSKPDQNPDWFKLYSFRDEYGVANLLPAQLDSLAHRMAANHTLLQEYYRFYVKNGDPSLAKGCDDACLKERLCEIVTVESGDLSKCEQLDREFNLVPNKH</sequence>
<dbReference type="Pfam" id="PF19272">
    <property type="entry name" value="ASMase_C"/>
    <property type="match status" value="2"/>
</dbReference>
<comment type="cofactor">
    <cofactor evidence="1">
        <name>Zn(2+)</name>
        <dbReference type="ChEBI" id="CHEBI:29105"/>
    </cofactor>
</comment>
<evidence type="ECO:0000313" key="15">
    <source>
        <dbReference type="EMBL" id="CAD7428665.1"/>
    </source>
</evidence>
<dbReference type="Pfam" id="PF00149">
    <property type="entry name" value="Metallophos"/>
    <property type="match status" value="2"/>
</dbReference>
<dbReference type="Gene3D" id="3.60.21.10">
    <property type="match status" value="2"/>
</dbReference>
<dbReference type="InterPro" id="IPR041805">
    <property type="entry name" value="ASMase/PPN1_MPP"/>
</dbReference>
<accession>A0A7R9HNH1</accession>
<dbReference type="GO" id="GO:0005615">
    <property type="term" value="C:extracellular space"/>
    <property type="evidence" value="ECO:0007669"/>
    <property type="project" value="TreeGrafter"/>
</dbReference>
<keyword evidence="10" id="KW-0325">Glycoprotein</keyword>
<evidence type="ECO:0000259" key="13">
    <source>
        <dbReference type="Pfam" id="PF00149"/>
    </source>
</evidence>
<feature type="chain" id="PRO_5031142677" description="Sphingomyelin phosphodiesterase" evidence="12">
    <location>
        <begin position="19"/>
        <end position="1243"/>
    </location>
</feature>
<comment type="subcellular location">
    <subcellularLocation>
        <location evidence="2">Secreted</location>
    </subcellularLocation>
</comment>
<evidence type="ECO:0000256" key="9">
    <source>
        <dbReference type="ARBA" id="ARBA00023157"/>
    </source>
</evidence>
<feature type="domain" description="Sphingomyelin phosphodiesterase C-terminal" evidence="14">
    <location>
        <begin position="1115"/>
        <end position="1229"/>
    </location>
</feature>
<dbReference type="InterPro" id="IPR004843">
    <property type="entry name" value="Calcineurin-like_PHP"/>
</dbReference>
<reference evidence="15" key="1">
    <citation type="submission" date="2020-11" db="EMBL/GenBank/DDBJ databases">
        <authorList>
            <person name="Tran Van P."/>
        </authorList>
    </citation>
    <scope>NUCLEOTIDE SEQUENCE</scope>
</reference>
<dbReference type="GO" id="GO:0046872">
    <property type="term" value="F:metal ion binding"/>
    <property type="evidence" value="ECO:0007669"/>
    <property type="project" value="UniProtKB-KW"/>
</dbReference>
<dbReference type="AlphaFoldDB" id="A0A7R9HNH1"/>
<evidence type="ECO:0000256" key="12">
    <source>
        <dbReference type="SAM" id="SignalP"/>
    </source>
</evidence>
<evidence type="ECO:0000256" key="11">
    <source>
        <dbReference type="ARBA" id="ARBA00023295"/>
    </source>
</evidence>
<dbReference type="InterPro" id="IPR011001">
    <property type="entry name" value="Saposin-like"/>
</dbReference>
<evidence type="ECO:0000256" key="8">
    <source>
        <dbReference type="ARBA" id="ARBA00022833"/>
    </source>
</evidence>
<dbReference type="FunFam" id="3.60.21.10:FF:000077">
    <property type="entry name" value="Sphingomyelin phosphodiesterase"/>
    <property type="match status" value="2"/>
</dbReference>
<feature type="domain" description="Sphingomyelin phosphodiesterase C-terminal" evidence="14">
    <location>
        <begin position="546"/>
        <end position="647"/>
    </location>
</feature>
<keyword evidence="4" id="KW-0964">Secreted</keyword>
<dbReference type="EMBL" id="OB793819">
    <property type="protein sequence ID" value="CAD7428665.1"/>
    <property type="molecule type" value="Genomic_DNA"/>
</dbReference>
<comment type="similarity">
    <text evidence="3">Belongs to the acid sphingomyelinase family.</text>
</comment>
<keyword evidence="7" id="KW-0378">Hydrolase</keyword>
<proteinExistence type="inferred from homology"/>
<dbReference type="GO" id="GO:0016798">
    <property type="term" value="F:hydrolase activity, acting on glycosyl bonds"/>
    <property type="evidence" value="ECO:0007669"/>
    <property type="project" value="UniProtKB-KW"/>
</dbReference>
<evidence type="ECO:0000256" key="10">
    <source>
        <dbReference type="ARBA" id="ARBA00023180"/>
    </source>
</evidence>
<evidence type="ECO:0000256" key="6">
    <source>
        <dbReference type="ARBA" id="ARBA00022729"/>
    </source>
</evidence>
<keyword evidence="9" id="KW-1015">Disulfide bond</keyword>
<evidence type="ECO:0008006" key="16">
    <source>
        <dbReference type="Google" id="ProtNLM"/>
    </source>
</evidence>
<dbReference type="GO" id="GO:0006685">
    <property type="term" value="P:sphingomyelin catabolic process"/>
    <property type="evidence" value="ECO:0007669"/>
    <property type="project" value="TreeGrafter"/>
</dbReference>
<evidence type="ECO:0000259" key="14">
    <source>
        <dbReference type="Pfam" id="PF19272"/>
    </source>
</evidence>
<protein>
    <recommendedName>
        <fullName evidence="16">Sphingomyelin phosphodiesterase</fullName>
    </recommendedName>
</protein>
<organism evidence="15">
    <name type="scientific">Timema monikensis</name>
    <dbReference type="NCBI Taxonomy" id="170555"/>
    <lineage>
        <taxon>Eukaryota</taxon>
        <taxon>Metazoa</taxon>
        <taxon>Ecdysozoa</taxon>
        <taxon>Arthropoda</taxon>
        <taxon>Hexapoda</taxon>
        <taxon>Insecta</taxon>
        <taxon>Pterygota</taxon>
        <taxon>Neoptera</taxon>
        <taxon>Polyneoptera</taxon>
        <taxon>Phasmatodea</taxon>
        <taxon>Timematodea</taxon>
        <taxon>Timematoidea</taxon>
        <taxon>Timematidae</taxon>
        <taxon>Timema</taxon>
    </lineage>
</organism>
<evidence type="ECO:0000256" key="1">
    <source>
        <dbReference type="ARBA" id="ARBA00001947"/>
    </source>
</evidence>
<dbReference type="GO" id="GO:0005764">
    <property type="term" value="C:lysosome"/>
    <property type="evidence" value="ECO:0007669"/>
    <property type="project" value="TreeGrafter"/>
</dbReference>
<dbReference type="Gene3D" id="1.10.225.10">
    <property type="entry name" value="Saposin-like"/>
    <property type="match status" value="1"/>
</dbReference>
<feature type="domain" description="Calcineurin-like phosphoesterase" evidence="13">
    <location>
        <begin position="823"/>
        <end position="1083"/>
    </location>
</feature>
<evidence type="ECO:0000256" key="2">
    <source>
        <dbReference type="ARBA" id="ARBA00004613"/>
    </source>
</evidence>
<dbReference type="GO" id="GO:0016020">
    <property type="term" value="C:membrane"/>
    <property type="evidence" value="ECO:0007669"/>
    <property type="project" value="GOC"/>
</dbReference>
<evidence type="ECO:0000256" key="3">
    <source>
        <dbReference type="ARBA" id="ARBA00008234"/>
    </source>
</evidence>
<feature type="domain" description="Calcineurin-like phosphoesterase" evidence="13">
    <location>
        <begin position="251"/>
        <end position="515"/>
    </location>
</feature>
<dbReference type="GO" id="GO:0046513">
    <property type="term" value="P:ceramide biosynthetic process"/>
    <property type="evidence" value="ECO:0007669"/>
    <property type="project" value="TreeGrafter"/>
</dbReference>
<dbReference type="InterPro" id="IPR029052">
    <property type="entry name" value="Metallo-depent_PP-like"/>
</dbReference>